<dbReference type="eggNOG" id="KOG0028">
    <property type="taxonomic scope" value="Eukaryota"/>
</dbReference>
<evidence type="ECO:0008006" key="4">
    <source>
        <dbReference type="Google" id="ProtNLM"/>
    </source>
</evidence>
<feature type="compositionally biased region" description="Gly residues" evidence="1">
    <location>
        <begin position="187"/>
        <end position="197"/>
    </location>
</feature>
<dbReference type="InParanoid" id="G2Q8A5"/>
<dbReference type="HOGENOM" id="CLU_061288_5_0_1"/>
<feature type="region of interest" description="Disordered" evidence="1">
    <location>
        <begin position="178"/>
        <end position="208"/>
    </location>
</feature>
<accession>G2Q8A5</accession>
<sequence>MPPRRRNPAAGASSAAAASSPASKSGARLSKLAKENDITAEEEAEIREAFSLFAEPMEGEKEGVMPIGEVRRALIALGIPPTSPAQLAEFTAALDPEDEGFATYEGFVGICALQLHARRDNDGYGGYGGDGAEEAHRAELDEAYALFVGDRRGPDAPAITLADLKRVAALLQLDEESQQKQQQQQVGGRGDSIGGLLTGSKGKAGKGDVPTVVTEELLRDMILEANDGAGVGKGVSKDQFDRVMRRAGVWR</sequence>
<dbReference type="SUPFAM" id="SSF47473">
    <property type="entry name" value="EF-hand"/>
    <property type="match status" value="1"/>
</dbReference>
<proteinExistence type="predicted"/>
<gene>
    <name evidence="2" type="ORF">MYCTH_2300863</name>
</gene>
<organism evidence="2 3">
    <name type="scientific">Thermothelomyces thermophilus (strain ATCC 42464 / BCRC 31852 / DSM 1799)</name>
    <name type="common">Sporotrichum thermophile</name>
    <dbReference type="NCBI Taxonomy" id="573729"/>
    <lineage>
        <taxon>Eukaryota</taxon>
        <taxon>Fungi</taxon>
        <taxon>Dikarya</taxon>
        <taxon>Ascomycota</taxon>
        <taxon>Pezizomycotina</taxon>
        <taxon>Sordariomycetes</taxon>
        <taxon>Sordariomycetidae</taxon>
        <taxon>Sordariales</taxon>
        <taxon>Chaetomiaceae</taxon>
        <taxon>Thermothelomyces</taxon>
    </lineage>
</organism>
<evidence type="ECO:0000313" key="2">
    <source>
        <dbReference type="EMBL" id="AEO56208.1"/>
    </source>
</evidence>
<reference evidence="2 3" key="1">
    <citation type="journal article" date="2011" name="Nat. Biotechnol.">
        <title>Comparative genomic analysis of the thermophilic biomass-degrading fungi Myceliophthora thermophila and Thielavia terrestris.</title>
        <authorList>
            <person name="Berka R.M."/>
            <person name="Grigoriev I.V."/>
            <person name="Otillar R."/>
            <person name="Salamov A."/>
            <person name="Grimwood J."/>
            <person name="Reid I."/>
            <person name="Ishmael N."/>
            <person name="John T."/>
            <person name="Darmond C."/>
            <person name="Moisan M.-C."/>
            <person name="Henrissat B."/>
            <person name="Coutinho P.M."/>
            <person name="Lombard V."/>
            <person name="Natvig D.O."/>
            <person name="Lindquist E."/>
            <person name="Schmutz J."/>
            <person name="Lucas S."/>
            <person name="Harris P."/>
            <person name="Powlowski J."/>
            <person name="Bellemare A."/>
            <person name="Taylor D."/>
            <person name="Butler G."/>
            <person name="de Vries R.P."/>
            <person name="Allijn I.E."/>
            <person name="van den Brink J."/>
            <person name="Ushinsky S."/>
            <person name="Storms R."/>
            <person name="Powell A.J."/>
            <person name="Paulsen I.T."/>
            <person name="Elbourne L.D.H."/>
            <person name="Baker S.E."/>
            <person name="Magnuson J."/>
            <person name="LaBoissiere S."/>
            <person name="Clutterbuck A.J."/>
            <person name="Martinez D."/>
            <person name="Wogulis M."/>
            <person name="de Leon A.L."/>
            <person name="Rey M.W."/>
            <person name="Tsang A."/>
        </authorList>
    </citation>
    <scope>NUCLEOTIDE SEQUENCE [LARGE SCALE GENOMIC DNA]</scope>
    <source>
        <strain evidence="3">ATCC 42464 / BCRC 31852 / DSM 1799</strain>
    </source>
</reference>
<dbReference type="KEGG" id="mtm:MYCTH_2300863"/>
<name>G2Q8A5_THET4</name>
<dbReference type="STRING" id="573729.G2Q8A5"/>
<evidence type="ECO:0000313" key="3">
    <source>
        <dbReference type="Proteomes" id="UP000007322"/>
    </source>
</evidence>
<dbReference type="InterPro" id="IPR011992">
    <property type="entry name" value="EF-hand-dom_pair"/>
</dbReference>
<dbReference type="VEuPathDB" id="FungiDB:MYCTH_2300863"/>
<evidence type="ECO:0000256" key="1">
    <source>
        <dbReference type="SAM" id="MobiDB-lite"/>
    </source>
</evidence>
<feature type="region of interest" description="Disordered" evidence="1">
    <location>
        <begin position="1"/>
        <end position="40"/>
    </location>
</feature>
<dbReference type="GeneID" id="11512132"/>
<dbReference type="Proteomes" id="UP000007322">
    <property type="component" value="Chromosome 2"/>
</dbReference>
<dbReference type="AlphaFoldDB" id="G2Q8A5"/>
<feature type="compositionally biased region" description="Low complexity" evidence="1">
    <location>
        <begin position="8"/>
        <end position="27"/>
    </location>
</feature>
<protein>
    <recommendedName>
        <fullName evidence="4">EF-hand domain-containing protein</fullName>
    </recommendedName>
</protein>
<dbReference type="OrthoDB" id="26525at2759"/>
<dbReference type="EMBL" id="CP003003">
    <property type="protein sequence ID" value="AEO56208.1"/>
    <property type="molecule type" value="Genomic_DNA"/>
</dbReference>
<keyword evidence="3" id="KW-1185">Reference proteome</keyword>
<dbReference type="RefSeq" id="XP_003661453.1">
    <property type="nucleotide sequence ID" value="XM_003661405.1"/>
</dbReference>
<dbReference type="Gene3D" id="1.10.238.10">
    <property type="entry name" value="EF-hand"/>
    <property type="match status" value="1"/>
</dbReference>
<dbReference type="OMA" id="FHDVMTR"/>